<dbReference type="InterPro" id="IPR018967">
    <property type="entry name" value="FeS-contain_CDGSH-typ"/>
</dbReference>
<gene>
    <name evidence="7" type="ORF">FGO68_gene16150</name>
</gene>
<feature type="domain" description="Iron-binding zinc finger CDGSH type" evidence="6">
    <location>
        <begin position="73"/>
        <end position="111"/>
    </location>
</feature>
<dbReference type="PANTHER" id="PTHR46491">
    <property type="entry name" value="CDGSH IRON SULFUR DOMAIN PROTEIN HOMOLOG"/>
    <property type="match status" value="1"/>
</dbReference>
<dbReference type="Gene3D" id="3.40.5.90">
    <property type="entry name" value="CDGSH iron-sulfur domain, mitoNEET-type"/>
    <property type="match status" value="2"/>
</dbReference>
<dbReference type="GO" id="GO:0046872">
    <property type="term" value="F:metal ion binding"/>
    <property type="evidence" value="ECO:0007669"/>
    <property type="project" value="UniProtKB-KW"/>
</dbReference>
<evidence type="ECO:0000313" key="7">
    <source>
        <dbReference type="EMBL" id="TNV78605.1"/>
    </source>
</evidence>
<dbReference type="AlphaFoldDB" id="A0A8J8T1N6"/>
<organism evidence="7 8">
    <name type="scientific">Halteria grandinella</name>
    <dbReference type="NCBI Taxonomy" id="5974"/>
    <lineage>
        <taxon>Eukaryota</taxon>
        <taxon>Sar</taxon>
        <taxon>Alveolata</taxon>
        <taxon>Ciliophora</taxon>
        <taxon>Intramacronucleata</taxon>
        <taxon>Spirotrichea</taxon>
        <taxon>Stichotrichia</taxon>
        <taxon>Sporadotrichida</taxon>
        <taxon>Halteriidae</taxon>
        <taxon>Halteria</taxon>
    </lineage>
</organism>
<dbReference type="PANTHER" id="PTHR46491:SF3">
    <property type="entry name" value="CDGSH IRON-SULFUR DOMAIN-CONTAINING PROTEIN 3, MITOCHONDRIAL"/>
    <property type="match status" value="1"/>
</dbReference>
<comment type="cofactor">
    <cofactor evidence="5">
        <name>[2Fe-2S] cluster</name>
        <dbReference type="ChEBI" id="CHEBI:190135"/>
    </cofactor>
</comment>
<dbReference type="GO" id="GO:0051537">
    <property type="term" value="F:2 iron, 2 sulfur cluster binding"/>
    <property type="evidence" value="ECO:0007669"/>
    <property type="project" value="UniProtKB-KW"/>
</dbReference>
<keyword evidence="1" id="KW-0001">2Fe-2S</keyword>
<comment type="caution">
    <text evidence="7">The sequence shown here is derived from an EMBL/GenBank/DDBJ whole genome shotgun (WGS) entry which is preliminary data.</text>
</comment>
<keyword evidence="2" id="KW-0479">Metal-binding</keyword>
<keyword evidence="3" id="KW-0408">Iron</keyword>
<evidence type="ECO:0000313" key="8">
    <source>
        <dbReference type="Proteomes" id="UP000785679"/>
    </source>
</evidence>
<reference evidence="7" key="1">
    <citation type="submission" date="2019-06" db="EMBL/GenBank/DDBJ databases">
        <authorList>
            <person name="Zheng W."/>
        </authorList>
    </citation>
    <scope>NUCLEOTIDE SEQUENCE</scope>
    <source>
        <strain evidence="7">QDHG01</strain>
    </source>
</reference>
<dbReference type="OrthoDB" id="15717at2759"/>
<dbReference type="InterPro" id="IPR052950">
    <property type="entry name" value="CISD"/>
</dbReference>
<feature type="domain" description="Iron-binding zinc finger CDGSH type" evidence="6">
    <location>
        <begin position="37"/>
        <end position="72"/>
    </location>
</feature>
<proteinExistence type="predicted"/>
<accession>A0A8J8T1N6</accession>
<dbReference type="Proteomes" id="UP000785679">
    <property type="component" value="Unassembled WGS sequence"/>
</dbReference>
<dbReference type="InterPro" id="IPR042216">
    <property type="entry name" value="MitoNEET_CISD"/>
</dbReference>
<evidence type="ECO:0000256" key="5">
    <source>
        <dbReference type="ARBA" id="ARBA00034078"/>
    </source>
</evidence>
<evidence type="ECO:0000259" key="6">
    <source>
        <dbReference type="SMART" id="SM00704"/>
    </source>
</evidence>
<evidence type="ECO:0000256" key="2">
    <source>
        <dbReference type="ARBA" id="ARBA00022723"/>
    </source>
</evidence>
<evidence type="ECO:0000256" key="1">
    <source>
        <dbReference type="ARBA" id="ARBA00022714"/>
    </source>
</evidence>
<dbReference type="Pfam" id="PF09360">
    <property type="entry name" value="zf-CDGSH"/>
    <property type="match status" value="1"/>
</dbReference>
<keyword evidence="4" id="KW-0411">Iron-sulfur</keyword>
<dbReference type="GO" id="GO:0005739">
    <property type="term" value="C:mitochondrion"/>
    <property type="evidence" value="ECO:0007669"/>
    <property type="project" value="TreeGrafter"/>
</dbReference>
<protein>
    <recommendedName>
        <fullName evidence="6">Iron-binding zinc finger CDGSH type domain-containing protein</fullName>
    </recommendedName>
</protein>
<evidence type="ECO:0000256" key="3">
    <source>
        <dbReference type="ARBA" id="ARBA00023004"/>
    </source>
</evidence>
<sequence length="130" mass="14807">MALYTLHSNNELQQGYVEHRDQLKTRELPKIAYFKSYKVPLKQGETYFYCTCGLSKAQPFCDGSHKDKKGFKPLKFTHTDEDKVVGLCGCKLNQNHKGPFCDGSHKTLNFEKLAKDTQVLVIPPQKPSNV</sequence>
<keyword evidence="8" id="KW-1185">Reference proteome</keyword>
<evidence type="ECO:0000256" key="4">
    <source>
        <dbReference type="ARBA" id="ARBA00023014"/>
    </source>
</evidence>
<dbReference type="SMART" id="SM00704">
    <property type="entry name" value="ZnF_CDGSH"/>
    <property type="match status" value="2"/>
</dbReference>
<name>A0A8J8T1N6_HALGN</name>
<dbReference type="EMBL" id="RRYP01010106">
    <property type="protein sequence ID" value="TNV78605.1"/>
    <property type="molecule type" value="Genomic_DNA"/>
</dbReference>